<dbReference type="PANTHER" id="PTHR20937">
    <property type="entry name" value="IP14615P"/>
    <property type="match status" value="1"/>
</dbReference>
<keyword evidence="7" id="KW-0539">Nucleus</keyword>
<evidence type="ECO:0000256" key="8">
    <source>
        <dbReference type="SAM" id="MobiDB-lite"/>
    </source>
</evidence>
<evidence type="ECO:0000256" key="7">
    <source>
        <dbReference type="ARBA" id="ARBA00023242"/>
    </source>
</evidence>
<dbReference type="GO" id="GO:0032525">
    <property type="term" value="P:somite rostral/caudal axis specification"/>
    <property type="evidence" value="ECO:0007669"/>
    <property type="project" value="TreeGrafter"/>
</dbReference>
<evidence type="ECO:0000256" key="2">
    <source>
        <dbReference type="ARBA" id="ARBA00022473"/>
    </source>
</evidence>
<dbReference type="Gene3D" id="4.10.280.10">
    <property type="entry name" value="Helix-loop-helix DNA-binding domain"/>
    <property type="match status" value="1"/>
</dbReference>
<proteinExistence type="predicted"/>
<gene>
    <name evidence="10" type="ORF">E1301_Tti003821</name>
</gene>
<evidence type="ECO:0000259" key="9">
    <source>
        <dbReference type="PROSITE" id="PS50888"/>
    </source>
</evidence>
<name>A0A5A9PRM8_9TELE</name>
<dbReference type="InterPro" id="IPR036638">
    <property type="entry name" value="HLH_DNA-bd_sf"/>
</dbReference>
<evidence type="ECO:0000256" key="1">
    <source>
        <dbReference type="ARBA" id="ARBA00004123"/>
    </source>
</evidence>
<keyword evidence="3" id="KW-0914">Notch signaling pathway</keyword>
<feature type="domain" description="BHLH" evidence="9">
    <location>
        <begin position="91"/>
        <end position="145"/>
    </location>
</feature>
<dbReference type="InterPro" id="IPR011598">
    <property type="entry name" value="bHLH_dom"/>
</dbReference>
<dbReference type="Pfam" id="PF00010">
    <property type="entry name" value="HLH"/>
    <property type="match status" value="1"/>
</dbReference>
<evidence type="ECO:0000256" key="6">
    <source>
        <dbReference type="ARBA" id="ARBA00023163"/>
    </source>
</evidence>
<evidence type="ECO:0000256" key="5">
    <source>
        <dbReference type="ARBA" id="ARBA00023125"/>
    </source>
</evidence>
<dbReference type="FunFam" id="4.10.280.10:FF:000047">
    <property type="entry name" value="mesoderm posterior protein 1"/>
    <property type="match status" value="1"/>
</dbReference>
<sequence>MEFNFSPLMLHGDKCQNKHSPSTDVGYYSACGSLSPSSSVDSGCFSPPANMWLAGRHHEAAGNADSQPAKKPRTLLPPEGKRRSRSKNPGPKRQTASEREKLRMRDLTKALHHVRKFLPPSVAPAGQTLTKIETLRLTIGYISYLSAQLEHGQEISSHEITPQSYSQDTSDRLQSGTWCLDGPQEQFQDRTQYCSTFTAFTDSTQQMEANFPSTSYNRDAQSYMVRMLL</sequence>
<dbReference type="GO" id="GO:0046983">
    <property type="term" value="F:protein dimerization activity"/>
    <property type="evidence" value="ECO:0007669"/>
    <property type="project" value="InterPro"/>
</dbReference>
<dbReference type="SUPFAM" id="SSF47459">
    <property type="entry name" value="HLH, helix-loop-helix DNA-binding domain"/>
    <property type="match status" value="1"/>
</dbReference>
<keyword evidence="4" id="KW-0805">Transcription regulation</keyword>
<dbReference type="GO" id="GO:0003007">
    <property type="term" value="P:heart morphogenesis"/>
    <property type="evidence" value="ECO:0007669"/>
    <property type="project" value="TreeGrafter"/>
</dbReference>
<feature type="region of interest" description="Disordered" evidence="8">
    <location>
        <begin position="58"/>
        <end position="102"/>
    </location>
</feature>
<evidence type="ECO:0000313" key="10">
    <source>
        <dbReference type="EMBL" id="KAA0724553.1"/>
    </source>
</evidence>
<evidence type="ECO:0000256" key="4">
    <source>
        <dbReference type="ARBA" id="ARBA00023015"/>
    </source>
</evidence>
<comment type="subcellular location">
    <subcellularLocation>
        <location evidence="1">Nucleus</location>
    </subcellularLocation>
</comment>
<keyword evidence="2" id="KW-0217">Developmental protein</keyword>
<comment type="caution">
    <text evidence="10">The sequence shown here is derived from an EMBL/GenBank/DDBJ whole genome shotgun (WGS) entry which is preliminary data.</text>
</comment>
<dbReference type="PANTHER" id="PTHR20937:SF6">
    <property type="entry name" value="MESODERM POSTERIOR PROTEIN 1"/>
    <property type="match status" value="1"/>
</dbReference>
<accession>A0A5A9PRM8</accession>
<dbReference type="EMBL" id="SOYY01000002">
    <property type="protein sequence ID" value="KAA0724553.1"/>
    <property type="molecule type" value="Genomic_DNA"/>
</dbReference>
<dbReference type="AlphaFoldDB" id="A0A5A9PRM8"/>
<keyword evidence="11" id="KW-1185">Reference proteome</keyword>
<dbReference type="GO" id="GO:0001707">
    <property type="term" value="P:mesoderm formation"/>
    <property type="evidence" value="ECO:0007669"/>
    <property type="project" value="TreeGrafter"/>
</dbReference>
<dbReference type="Proteomes" id="UP000324632">
    <property type="component" value="Chromosome 2"/>
</dbReference>
<organism evidence="10 11">
    <name type="scientific">Triplophysa tibetana</name>
    <dbReference type="NCBI Taxonomy" id="1572043"/>
    <lineage>
        <taxon>Eukaryota</taxon>
        <taxon>Metazoa</taxon>
        <taxon>Chordata</taxon>
        <taxon>Craniata</taxon>
        <taxon>Vertebrata</taxon>
        <taxon>Euteleostomi</taxon>
        <taxon>Actinopterygii</taxon>
        <taxon>Neopterygii</taxon>
        <taxon>Teleostei</taxon>
        <taxon>Ostariophysi</taxon>
        <taxon>Cypriniformes</taxon>
        <taxon>Nemacheilidae</taxon>
        <taxon>Triplophysa</taxon>
    </lineage>
</organism>
<protein>
    <submittedName>
        <fullName evidence="10">Mesoderm posterior protein 1</fullName>
    </submittedName>
</protein>
<keyword evidence="6" id="KW-0804">Transcription</keyword>
<dbReference type="GO" id="GO:0000981">
    <property type="term" value="F:DNA-binding transcription factor activity, RNA polymerase II-specific"/>
    <property type="evidence" value="ECO:0007669"/>
    <property type="project" value="TreeGrafter"/>
</dbReference>
<evidence type="ECO:0000256" key="3">
    <source>
        <dbReference type="ARBA" id="ARBA00022976"/>
    </source>
</evidence>
<evidence type="ECO:0000313" key="11">
    <source>
        <dbReference type="Proteomes" id="UP000324632"/>
    </source>
</evidence>
<reference evidence="10 11" key="1">
    <citation type="journal article" date="2019" name="Mol. Ecol. Resour.">
        <title>Chromosome-level genome assembly of Triplophysa tibetana, a fish adapted to the harsh high-altitude environment of the Tibetan Plateau.</title>
        <authorList>
            <person name="Yang X."/>
            <person name="Liu H."/>
            <person name="Ma Z."/>
            <person name="Zou Y."/>
            <person name="Zou M."/>
            <person name="Mao Y."/>
            <person name="Li X."/>
            <person name="Wang H."/>
            <person name="Chen T."/>
            <person name="Wang W."/>
            <person name="Yang R."/>
        </authorList>
    </citation>
    <scope>NUCLEOTIDE SEQUENCE [LARGE SCALE GENOMIC DNA]</scope>
    <source>
        <strain evidence="10">TTIB1903HZAU</strain>
        <tissue evidence="10">Muscle</tissue>
    </source>
</reference>
<dbReference type="GO" id="GO:0005634">
    <property type="term" value="C:nucleus"/>
    <property type="evidence" value="ECO:0007669"/>
    <property type="project" value="UniProtKB-SubCell"/>
</dbReference>
<dbReference type="GO" id="GO:0000978">
    <property type="term" value="F:RNA polymerase II cis-regulatory region sequence-specific DNA binding"/>
    <property type="evidence" value="ECO:0007669"/>
    <property type="project" value="TreeGrafter"/>
</dbReference>
<dbReference type="PROSITE" id="PS50888">
    <property type="entry name" value="BHLH"/>
    <property type="match status" value="1"/>
</dbReference>
<dbReference type="InterPro" id="IPR040259">
    <property type="entry name" value="Mesogenin/MesP"/>
</dbReference>
<keyword evidence="5" id="KW-0238">DNA-binding</keyword>
<dbReference type="SMART" id="SM00353">
    <property type="entry name" value="HLH"/>
    <property type="match status" value="1"/>
</dbReference>
<dbReference type="GO" id="GO:0007219">
    <property type="term" value="P:Notch signaling pathway"/>
    <property type="evidence" value="ECO:0007669"/>
    <property type="project" value="UniProtKB-KW"/>
</dbReference>